<dbReference type="STRING" id="31246.A0A183PIK4"/>
<keyword evidence="2" id="KW-1185">Reference proteome</keyword>
<feature type="non-terminal residue" evidence="1">
    <location>
        <position position="1"/>
    </location>
</feature>
<evidence type="ECO:0000313" key="1">
    <source>
        <dbReference type="EMBL" id="VDP65137.1"/>
    </source>
</evidence>
<sequence>KKANTLVDTVKTTTSLTTLQSFNKQSHNLNEQLSQLEQLHPNQEQLNRIETLNNLLHQLNQIQLPDSKQIFIPSELYTNIIEPIEQESQTIVHKFTPTEQLNRTYLAYNAYQLMIDNIKLAENATNEAENAFLNSTTTIDGQQITWQNRLQLIINKRDSITNKLNNQSIIYNSHNETLNLIDKQLETTDNDLSILNQIALNNLKLTKNIVNKVDSIQQFLKDTKPLVQNASDKLQVQLGRYNGLHDRLQEMENRFSQIQGTAKTLVDRANITQSYLIKSIDEVEHVARQLDSKLLNLRRLADEARSMLDVTYGSLSHDPVPLQLGQDCVYTLVPYSLTKSRVFDIEFWFNLNNLPTLSSISSVLMVGRRAFEGHTQMFAFTVEAPDNRLRFSWNTPNGILELGPIAKNTWYHTRITSVGGETRMILMERSFQDHGDVFPEMKQTSTTNGTLDQEANLIMDRQMELRIGGVMQPSSRLSNPEAWGDNGAEEFWSRLMSMESIKFCMFNLRLSGTPISIANFADANPECSKPKEYQCQFGKNRQFVRNGYIWDRQGELDKLTNLARPSQLIDPSLSLTRMFFYDFNGAGGYARLKSINNLDFCKDQFDFQLIPLKEYQRSNMTVMTFINYDKVS</sequence>
<dbReference type="EMBL" id="UZAL01034360">
    <property type="protein sequence ID" value="VDP65137.1"/>
    <property type="molecule type" value="Genomic_DNA"/>
</dbReference>
<gene>
    <name evidence="1" type="ORF">SMTD_LOCUS14190</name>
</gene>
<dbReference type="Gene3D" id="2.60.120.200">
    <property type="match status" value="1"/>
</dbReference>
<evidence type="ECO:0000313" key="2">
    <source>
        <dbReference type="Proteomes" id="UP000269396"/>
    </source>
</evidence>
<dbReference type="SUPFAM" id="SSF57997">
    <property type="entry name" value="Tropomyosin"/>
    <property type="match status" value="1"/>
</dbReference>
<reference evidence="1 2" key="1">
    <citation type="submission" date="2018-11" db="EMBL/GenBank/DDBJ databases">
        <authorList>
            <consortium name="Pathogen Informatics"/>
        </authorList>
    </citation>
    <scope>NUCLEOTIDE SEQUENCE [LARGE SCALE GENOMIC DNA]</scope>
    <source>
        <strain>Denwood</strain>
        <strain evidence="2">Zambia</strain>
    </source>
</reference>
<dbReference type="AlphaFoldDB" id="A0A183PIK4"/>
<dbReference type="Proteomes" id="UP000269396">
    <property type="component" value="Unassembled WGS sequence"/>
</dbReference>
<proteinExistence type="predicted"/>
<protein>
    <submittedName>
        <fullName evidence="1">Uncharacterized protein</fullName>
    </submittedName>
</protein>
<name>A0A183PIK4_9TREM</name>
<accession>A0A183PIK4</accession>
<organism evidence="1 2">
    <name type="scientific">Schistosoma mattheei</name>
    <dbReference type="NCBI Taxonomy" id="31246"/>
    <lineage>
        <taxon>Eukaryota</taxon>
        <taxon>Metazoa</taxon>
        <taxon>Spiralia</taxon>
        <taxon>Lophotrochozoa</taxon>
        <taxon>Platyhelminthes</taxon>
        <taxon>Trematoda</taxon>
        <taxon>Digenea</taxon>
        <taxon>Strigeidida</taxon>
        <taxon>Schistosomatoidea</taxon>
        <taxon>Schistosomatidae</taxon>
        <taxon>Schistosoma</taxon>
    </lineage>
</organism>